<evidence type="ECO:0000256" key="1">
    <source>
        <dbReference type="SAM" id="SignalP"/>
    </source>
</evidence>
<proteinExistence type="predicted"/>
<feature type="signal peptide" evidence="1">
    <location>
        <begin position="1"/>
        <end position="28"/>
    </location>
</feature>
<accession>W8KYW6</accession>
<dbReference type="AlphaFoldDB" id="W8KYW6"/>
<dbReference type="EMBL" id="CP007268">
    <property type="protein sequence ID" value="AHK80741.1"/>
    <property type="molecule type" value="Genomic_DNA"/>
</dbReference>
<protein>
    <submittedName>
        <fullName evidence="2">Uncharacterized protein</fullName>
    </submittedName>
</protein>
<dbReference type="RefSeq" id="WP_025282268.1">
    <property type="nucleotide sequence ID" value="NZ_CP007268.1"/>
</dbReference>
<dbReference type="KEGG" id="hhc:M911_12135"/>
<evidence type="ECO:0000313" key="3">
    <source>
        <dbReference type="Proteomes" id="UP000019442"/>
    </source>
</evidence>
<reference evidence="2 3" key="1">
    <citation type="journal article" date="2014" name="J Genomics">
        <title>Draft Genome Sequence of the Extremely Halophilic Phototrophic Purple Sulfur Bacterium Halorhodospira halochloris.</title>
        <authorList>
            <person name="Singh K.S."/>
            <person name="Kirksey J."/>
            <person name="Hoff W.D."/>
            <person name="Deole R."/>
        </authorList>
    </citation>
    <scope>NUCLEOTIDE SEQUENCE [LARGE SCALE GENOMIC DNA]</scope>
    <source>
        <strain evidence="2 3">A</strain>
    </source>
</reference>
<name>W8KYW6_9GAMM</name>
<dbReference type="HOGENOM" id="CLU_1347349_0_0_6"/>
<dbReference type="Proteomes" id="UP000019442">
    <property type="component" value="Chromosome"/>
</dbReference>
<feature type="chain" id="PRO_5004910777" evidence="1">
    <location>
        <begin position="29"/>
        <end position="203"/>
    </location>
</feature>
<dbReference type="OrthoDB" id="6195511at2"/>
<keyword evidence="3" id="KW-1185">Reference proteome</keyword>
<evidence type="ECO:0000313" key="2">
    <source>
        <dbReference type="EMBL" id="AHK80741.1"/>
    </source>
</evidence>
<sequence length="203" mass="22572">MDRGRRKFALAASSAPVLFAMVNKPLMAGTCEADTPSGFDSAKASGRKGDRTTLECGRSPGYWGNKGKGGGSHDSFLLDEENTFLRVFGSNDHIRQLGGYDKDLLTMRHVVVRPYHTPNQLNFRDEGNLARAFVAAYMNALRVDNYPLSTLEVKAMWEAIDGGGKYQVSAGVEWGKPEVLTYLWSTYEDPPEDNEDEYFDVED</sequence>
<gene>
    <name evidence="2" type="ORF">M911_12135</name>
</gene>
<reference evidence="3" key="2">
    <citation type="submission" date="2014-02" db="EMBL/GenBank/DDBJ databases">
        <title>Draft Genome Sequence of extremely halophilic bacteria Halorhodospira halochloris.</title>
        <authorList>
            <person name="Singh K.S."/>
        </authorList>
    </citation>
    <scope>NUCLEOTIDE SEQUENCE [LARGE SCALE GENOMIC DNA]</scope>
    <source>
        <strain evidence="3">A</strain>
    </source>
</reference>
<organism evidence="2 3">
    <name type="scientific">Ectothiorhodospira haloalkaliphila</name>
    <dbReference type="NCBI Taxonomy" id="421628"/>
    <lineage>
        <taxon>Bacteria</taxon>
        <taxon>Pseudomonadati</taxon>
        <taxon>Pseudomonadota</taxon>
        <taxon>Gammaproteobacteria</taxon>
        <taxon>Chromatiales</taxon>
        <taxon>Ectothiorhodospiraceae</taxon>
        <taxon>Ectothiorhodospira</taxon>
    </lineage>
</organism>
<keyword evidence="1" id="KW-0732">Signal</keyword>